<feature type="coiled-coil region" evidence="1">
    <location>
        <begin position="228"/>
        <end position="334"/>
    </location>
</feature>
<feature type="domain" description="Dilute" evidence="3">
    <location>
        <begin position="1136"/>
        <end position="1348"/>
    </location>
</feature>
<dbReference type="PANTHER" id="PTHR16027:SF6">
    <property type="entry name" value="DILUTE DOMAIN-CONTAINING PROTEIN"/>
    <property type="match status" value="1"/>
</dbReference>
<dbReference type="InterPro" id="IPR052072">
    <property type="entry name" value="Vascular_dev_regulator"/>
</dbReference>
<keyword evidence="6" id="KW-1185">Reference proteome</keyword>
<dbReference type="SMART" id="SM01132">
    <property type="entry name" value="DIL"/>
    <property type="match status" value="1"/>
</dbReference>
<name>A0A9Q0L8N8_ANAIG</name>
<evidence type="ECO:0000256" key="2">
    <source>
        <dbReference type="SAM" id="MobiDB-lite"/>
    </source>
</evidence>
<dbReference type="InterPro" id="IPR019448">
    <property type="entry name" value="NT-C2"/>
</dbReference>
<evidence type="ECO:0000313" key="5">
    <source>
        <dbReference type="EMBL" id="KAJ5067834.1"/>
    </source>
</evidence>
<feature type="region of interest" description="Disordered" evidence="2">
    <location>
        <begin position="693"/>
        <end position="716"/>
    </location>
</feature>
<reference evidence="5" key="1">
    <citation type="submission" date="2022-10" db="EMBL/GenBank/DDBJ databases">
        <title>Novel sulphate-reducing endosymbionts in the free-living metamonad Anaeramoeba.</title>
        <authorList>
            <person name="Jerlstrom-Hultqvist J."/>
            <person name="Cepicka I."/>
            <person name="Gallot-Lavallee L."/>
            <person name="Salas-Leiva D."/>
            <person name="Curtis B.A."/>
            <person name="Zahonova K."/>
            <person name="Pipaliya S."/>
            <person name="Dacks J."/>
            <person name="Roger A.J."/>
        </authorList>
    </citation>
    <scope>NUCLEOTIDE SEQUENCE</scope>
    <source>
        <strain evidence="5">BMAN</strain>
    </source>
</reference>
<dbReference type="PROSITE" id="PS51126">
    <property type="entry name" value="DILUTE"/>
    <property type="match status" value="1"/>
</dbReference>
<proteinExistence type="predicted"/>
<dbReference type="PANTHER" id="PTHR16027">
    <property type="entry name" value="DILUTE DOMAIN-CONTAINING PROTEIN YPR089W"/>
    <property type="match status" value="1"/>
</dbReference>
<dbReference type="InterPro" id="IPR002710">
    <property type="entry name" value="Dilute_dom"/>
</dbReference>
<feature type="domain" description="C2 NT-type" evidence="4">
    <location>
        <begin position="2"/>
        <end position="145"/>
    </location>
</feature>
<feature type="region of interest" description="Disordered" evidence="2">
    <location>
        <begin position="607"/>
        <end position="636"/>
    </location>
</feature>
<protein>
    <submittedName>
        <fullName evidence="5">Iq motif ef-hand binding site-related</fullName>
    </submittedName>
</protein>
<evidence type="ECO:0000259" key="3">
    <source>
        <dbReference type="PROSITE" id="PS51126"/>
    </source>
</evidence>
<dbReference type="Pfam" id="PF01843">
    <property type="entry name" value="DIL"/>
    <property type="match status" value="1"/>
</dbReference>
<dbReference type="Proteomes" id="UP001149090">
    <property type="component" value="Unassembled WGS sequence"/>
</dbReference>
<keyword evidence="1" id="KW-0175">Coiled coil</keyword>
<evidence type="ECO:0000259" key="4">
    <source>
        <dbReference type="PROSITE" id="PS51840"/>
    </source>
</evidence>
<evidence type="ECO:0000256" key="1">
    <source>
        <dbReference type="SAM" id="Coils"/>
    </source>
</evidence>
<gene>
    <name evidence="5" type="ORF">M0811_03024</name>
</gene>
<dbReference type="EMBL" id="JAPDFW010000125">
    <property type="protein sequence ID" value="KAJ5067834.1"/>
    <property type="molecule type" value="Genomic_DNA"/>
</dbReference>
<comment type="caution">
    <text evidence="5">The sequence shown here is derived from an EMBL/GenBank/DDBJ whole genome shotgun (WGS) entry which is preliminary data.</text>
</comment>
<dbReference type="PROSITE" id="PS51840">
    <property type="entry name" value="C2_NT"/>
    <property type="match status" value="1"/>
</dbReference>
<feature type="compositionally biased region" description="Basic and acidic residues" evidence="2">
    <location>
        <begin position="627"/>
        <end position="636"/>
    </location>
</feature>
<organism evidence="5 6">
    <name type="scientific">Anaeramoeba ignava</name>
    <name type="common">Anaerobic marine amoeba</name>
    <dbReference type="NCBI Taxonomy" id="1746090"/>
    <lineage>
        <taxon>Eukaryota</taxon>
        <taxon>Metamonada</taxon>
        <taxon>Anaeramoebidae</taxon>
        <taxon>Anaeramoeba</taxon>
    </lineage>
</organism>
<dbReference type="OrthoDB" id="6108017at2759"/>
<sequence>MFKHQGKKKIQAVFSCAIISVSDLALREGKISIKWKRGEQQGTTKKVLLSTNGSAKFNEEFKIQSNLFQDKKTKKFDPKILKMEIQVEREGLSKQKPSVIAKLQTNISPFYGEPKALVKEYSLMIKNDKKHEHKPKILLCFLLKEEIRQTPKENQDSQLELKNARKNSSMTEEDYEDFSIRSTVISDSDSEFINSVNVPEMDKIDESTTLKEQFKNDAMVNIPHHYQDRELKAKIVQYRNQIRQLENKLKNFNSIQQENEELKKKINNLSQDPSNQINPEFVSQLKTENQELKENQFKSKQNFEKQIENYQKEISDLQNQMSEVNKLREKESQENQSNFEKEKGLLSTKFDLEIRLKQNKIYELEQLLAMKNQEKNKEIENLTHKTNVMMSEMQKLNELLQDKEANKDNDSSESWIKKISEMEVSLKEANIQLNVEKKRTEALLKEQRKIVEKHNLLKEKNKKLEEKLDLQSKSSQELISTLQKDLVNEKEEISQLKINHKQEIQQKANAIEEKEKLILFKEQEINSLNLEIQKNKQENTSKIVNMENEKADLLNQIQQLTQNIQNIEEQNTSKVLLINQQNQNQENEKMQQISTLKEIQNQLQNEKSQLNEENQKLTQKIQKKKDKITSQKKELQKNQEEIQKLQILTSDSEKKSTENKSQLQKNLQIQTLELNNLQKKMEEKDQEMEEMKKTIKNNKSEKTETQKKLDELNSEKDQLNSQIEQLRIEKESLIKIHEKQHQENLQKLESLANQLQEQQNSSNQESQILESLRKDIESFTQKPAQNLQETLKIVIKEIQEQKTEIEKKTQNYQQEKQEMEQNILLEKEMVEKTKQEQAVIEKMLQNQTETLQTDQESLEIREKELEEKEAKIQKKKEKLNILISNHQQEIEQKENAFLQREKNLQENEELLKEKQNEIDSSQSIYQQSKSKMDENQQILKSKKVKIQKLKSELNQKEEIFMKEKQELENLYKIQLEEQVLSSQQHENELKIQLEQEKKQLNEVVKNTQNEFKNKLEILNIFQSQTFLVERVLFFSEVLFSNTSPVPACLIFKFLKYQKAFDDPERSYLLEHIVNSFNLLVEKNREEPHQLLWFISNILFIMNLLVKIEKVDPKAENQLEEPNNSNNSNDEISINDSNLDLKSNFYNQLNLVFLHIFTLLVDFTTEKIRPICVKAFLEQSSNKNLGIRNPKTSVSENTPLKVIHELYRLLSLPRSFHLPNDLITSLLKQTLYFIDTLLFNTLLSRKDLCTLSNALEIKIAISQLEQWIDTAGFDSQKEQLSHIRQSADCLVMNKAIIEDKPKFEICESICPNLTFHQITELLTNFTPDEIDSEQISKDKLKLFSQFADSKQNEKEIPLEKEQSFVYPLNIDFSSISIENWDRIQVPYQFRHDNRFSFLSNN</sequence>
<accession>A0A9Q0L8N8</accession>
<evidence type="ECO:0000313" key="6">
    <source>
        <dbReference type="Proteomes" id="UP001149090"/>
    </source>
</evidence>
<dbReference type="OMA" id="NDREMRI"/>